<dbReference type="GO" id="GO:0000978">
    <property type="term" value="F:RNA polymerase II cis-regulatory region sequence-specific DNA binding"/>
    <property type="evidence" value="ECO:0007669"/>
    <property type="project" value="TreeGrafter"/>
</dbReference>
<feature type="domain" description="HTH myb-type" evidence="9">
    <location>
        <begin position="178"/>
        <end position="221"/>
    </location>
</feature>
<dbReference type="AlphaFoldDB" id="A0AAE1S6N8"/>
<dbReference type="InterPro" id="IPR050560">
    <property type="entry name" value="MYB_TF"/>
</dbReference>
<feature type="domain" description="HTH myb-type" evidence="9">
    <location>
        <begin position="222"/>
        <end position="277"/>
    </location>
</feature>
<feature type="domain" description="Myb-like" evidence="8">
    <location>
        <begin position="170"/>
        <end position="221"/>
    </location>
</feature>
<dbReference type="EMBL" id="JAVYJV010000008">
    <property type="protein sequence ID" value="KAK4365339.1"/>
    <property type="molecule type" value="Genomic_DNA"/>
</dbReference>
<dbReference type="GO" id="GO:0010597">
    <property type="term" value="P:green leaf volatile biosynthetic process"/>
    <property type="evidence" value="ECO:0007669"/>
    <property type="project" value="UniProtKB-ARBA"/>
</dbReference>
<feature type="compositionally biased region" description="Low complexity" evidence="7">
    <location>
        <begin position="150"/>
        <end position="169"/>
    </location>
</feature>
<dbReference type="FunFam" id="1.10.10.60:FF:000016">
    <property type="entry name" value="Transcriptional activator Myb isoform A"/>
    <property type="match status" value="1"/>
</dbReference>
<dbReference type="Pfam" id="PF00249">
    <property type="entry name" value="Myb_DNA-binding"/>
    <property type="match status" value="3"/>
</dbReference>
<evidence type="ECO:0000256" key="5">
    <source>
        <dbReference type="ARBA" id="ARBA00023163"/>
    </source>
</evidence>
<proteinExistence type="predicted"/>
<dbReference type="Proteomes" id="UP001291623">
    <property type="component" value="Unassembled WGS sequence"/>
</dbReference>
<reference evidence="10" key="1">
    <citation type="submission" date="2023-12" db="EMBL/GenBank/DDBJ databases">
        <title>Genome assembly of Anisodus tanguticus.</title>
        <authorList>
            <person name="Wang Y.-J."/>
        </authorList>
    </citation>
    <scope>NUCLEOTIDE SEQUENCE</scope>
    <source>
        <strain evidence="10">KB-2021</strain>
        <tissue evidence="10">Leaf</tissue>
    </source>
</reference>
<dbReference type="Gene3D" id="1.10.10.60">
    <property type="entry name" value="Homeodomain-like"/>
    <property type="match status" value="3"/>
</dbReference>
<feature type="domain" description="Myb-like" evidence="8">
    <location>
        <begin position="222"/>
        <end position="273"/>
    </location>
</feature>
<feature type="domain" description="HTH myb-type" evidence="9">
    <location>
        <begin position="278"/>
        <end position="328"/>
    </location>
</feature>
<dbReference type="CDD" id="cd00167">
    <property type="entry name" value="SANT"/>
    <property type="match status" value="3"/>
</dbReference>
<evidence type="ECO:0000313" key="11">
    <source>
        <dbReference type="Proteomes" id="UP001291623"/>
    </source>
</evidence>
<dbReference type="PROSITE" id="PS50090">
    <property type="entry name" value="MYB_LIKE"/>
    <property type="match status" value="3"/>
</dbReference>
<keyword evidence="4" id="KW-0238">DNA-binding</keyword>
<dbReference type="SMART" id="SM00717">
    <property type="entry name" value="SANT"/>
    <property type="match status" value="3"/>
</dbReference>
<dbReference type="PANTHER" id="PTHR45614:SF252">
    <property type="entry name" value="TRANSCRIPTION FACTOR MYB3R-2-LIKE"/>
    <property type="match status" value="1"/>
</dbReference>
<feature type="compositionally biased region" description="Basic and acidic residues" evidence="7">
    <location>
        <begin position="1"/>
        <end position="32"/>
    </location>
</feature>
<dbReference type="GO" id="GO:0005634">
    <property type="term" value="C:nucleus"/>
    <property type="evidence" value="ECO:0007669"/>
    <property type="project" value="UniProtKB-SubCell"/>
</dbReference>
<evidence type="ECO:0000256" key="4">
    <source>
        <dbReference type="ARBA" id="ARBA00023125"/>
    </source>
</evidence>
<dbReference type="InterPro" id="IPR017930">
    <property type="entry name" value="Myb_dom"/>
</dbReference>
<evidence type="ECO:0000256" key="7">
    <source>
        <dbReference type="SAM" id="MobiDB-lite"/>
    </source>
</evidence>
<comment type="subcellular location">
    <subcellularLocation>
        <location evidence="1">Nucleus</location>
    </subcellularLocation>
</comment>
<keyword evidence="3" id="KW-0805">Transcription regulation</keyword>
<keyword evidence="11" id="KW-1185">Reference proteome</keyword>
<dbReference type="GO" id="GO:0000981">
    <property type="term" value="F:DNA-binding transcription factor activity, RNA polymerase II-specific"/>
    <property type="evidence" value="ECO:0007669"/>
    <property type="project" value="TreeGrafter"/>
</dbReference>
<protein>
    <submittedName>
        <fullName evidence="10">Uncharacterized protein</fullName>
    </submittedName>
</protein>
<dbReference type="InterPro" id="IPR001005">
    <property type="entry name" value="SANT/Myb"/>
</dbReference>
<dbReference type="InterPro" id="IPR009057">
    <property type="entry name" value="Homeodomain-like_sf"/>
</dbReference>
<gene>
    <name evidence="10" type="ORF">RND71_016697</name>
</gene>
<organism evidence="10 11">
    <name type="scientific">Anisodus tanguticus</name>
    <dbReference type="NCBI Taxonomy" id="243964"/>
    <lineage>
        <taxon>Eukaryota</taxon>
        <taxon>Viridiplantae</taxon>
        <taxon>Streptophyta</taxon>
        <taxon>Embryophyta</taxon>
        <taxon>Tracheophyta</taxon>
        <taxon>Spermatophyta</taxon>
        <taxon>Magnoliopsida</taxon>
        <taxon>eudicotyledons</taxon>
        <taxon>Gunneridae</taxon>
        <taxon>Pentapetalae</taxon>
        <taxon>asterids</taxon>
        <taxon>lamiids</taxon>
        <taxon>Solanales</taxon>
        <taxon>Solanaceae</taxon>
        <taxon>Solanoideae</taxon>
        <taxon>Hyoscyameae</taxon>
        <taxon>Anisodus</taxon>
    </lineage>
</organism>
<keyword evidence="6" id="KW-0539">Nucleus</keyword>
<feature type="region of interest" description="Disordered" evidence="7">
    <location>
        <begin position="1"/>
        <end position="56"/>
    </location>
</feature>
<evidence type="ECO:0000256" key="3">
    <source>
        <dbReference type="ARBA" id="ARBA00023015"/>
    </source>
</evidence>
<dbReference type="PROSITE" id="PS51294">
    <property type="entry name" value="HTH_MYB"/>
    <property type="match status" value="3"/>
</dbReference>
<evidence type="ECO:0000313" key="10">
    <source>
        <dbReference type="EMBL" id="KAK4365339.1"/>
    </source>
</evidence>
<accession>A0AAE1S6N8</accession>
<dbReference type="SUPFAM" id="SSF46689">
    <property type="entry name" value="Homeodomain-like"/>
    <property type="match status" value="2"/>
</dbReference>
<comment type="caution">
    <text evidence="10">The sequence shown here is derived from an EMBL/GenBank/DDBJ whole genome shotgun (WGS) entry which is preliminary data.</text>
</comment>
<evidence type="ECO:0000259" key="9">
    <source>
        <dbReference type="PROSITE" id="PS51294"/>
    </source>
</evidence>
<feature type="region of interest" description="Disordered" evidence="7">
    <location>
        <begin position="150"/>
        <end position="179"/>
    </location>
</feature>
<evidence type="ECO:0000256" key="6">
    <source>
        <dbReference type="ARBA" id="ARBA00023242"/>
    </source>
</evidence>
<keyword evidence="2" id="KW-0677">Repeat</keyword>
<evidence type="ECO:0000256" key="2">
    <source>
        <dbReference type="ARBA" id="ARBA00022737"/>
    </source>
</evidence>
<name>A0AAE1S6N8_9SOLA</name>
<evidence type="ECO:0000259" key="8">
    <source>
        <dbReference type="PROSITE" id="PS50090"/>
    </source>
</evidence>
<keyword evidence="5" id="KW-0804">Transcription</keyword>
<dbReference type="FunFam" id="1.10.10.60:FF:000010">
    <property type="entry name" value="Transcriptional activator Myb isoform A"/>
    <property type="match status" value="1"/>
</dbReference>
<evidence type="ECO:0000256" key="1">
    <source>
        <dbReference type="ARBA" id="ARBA00004123"/>
    </source>
</evidence>
<feature type="domain" description="Myb-like" evidence="8">
    <location>
        <begin position="274"/>
        <end position="324"/>
    </location>
</feature>
<dbReference type="PANTHER" id="PTHR45614">
    <property type="entry name" value="MYB PROTEIN-RELATED"/>
    <property type="match status" value="1"/>
</dbReference>
<sequence>MIERRRLRSERDRKEHEWKAHITSAGEERDNDNGGMGKYGEKSDGGGGGAGKSGEKGTTTAVVRAVMDGGMVSLLFWRVAVSDENDQKREVGRWWRLGEQWCSTRMTGKEKSLRIFLGRKIMIQVKEEAPILDFGGFTSCSSFSDSSCEASTPRCSSEPGSSCRRSSGPTKRSSQAGWTEEEDNLLTEVVKRFKGKNWKRIAECMNGRTDVQCLHRWQKVLNPELVKGPWTKEEDDQIIELVEKYGSKKWSLIAKSLPGRIGKQCRERWHNHLDPTIKKDAWTDQEESILCHYHHIYGNKWVEIARFLPGRTDNAIKNHWNSTTKKRSSLNLLSRLDIQSEGSPDFLTHKKKLEIKKHPTQAHNAETIFLSEQTGVVNAADACSTDLRIGYAYSPRNVLHKDTSLFGASKSSEDNVRDLIKPLGGIQFGKAELIPSGETDKQCQSNLSRTKISYPLLASSLDFPLDPLHHTRWSSSQVEAVHPTTFGRVYESPKRSRHDTVNDPDHDFLTLSLAGFTEVHSQGNKKNKAYDTQSSLPLKQPGCLYYEPPKLKDLLFPLTDENLSSDNLIRQQNGHPLCSTPPSLKLTVSANGSSPESVLRNSAMSYTKTPSIIRKKTSRFPEAAGHSCCTGTTTPAYILRSVPDREDTSNLKDRISGCKTSVSGKSLGRRLEYAFDMEWDSSRCCTPVSAAPPCGLTLDAIGANTMLTP</sequence>